<feature type="coiled-coil region" evidence="4">
    <location>
        <begin position="13"/>
        <end position="158"/>
    </location>
</feature>
<dbReference type="SMART" id="SM00498">
    <property type="entry name" value="FH2"/>
    <property type="match status" value="1"/>
</dbReference>
<feature type="coiled-coil region" evidence="4">
    <location>
        <begin position="951"/>
        <end position="978"/>
    </location>
</feature>
<dbReference type="GO" id="GO:0003779">
    <property type="term" value="F:actin binding"/>
    <property type="evidence" value="ECO:0007669"/>
    <property type="project" value="UniProtKB-KW"/>
</dbReference>
<organism evidence="7">
    <name type="scientific">Arcella intermedia</name>
    <dbReference type="NCBI Taxonomy" id="1963864"/>
    <lineage>
        <taxon>Eukaryota</taxon>
        <taxon>Amoebozoa</taxon>
        <taxon>Tubulinea</taxon>
        <taxon>Elardia</taxon>
        <taxon>Arcellinida</taxon>
        <taxon>Sphaerothecina</taxon>
        <taxon>Arcellidae</taxon>
        <taxon>Arcella</taxon>
    </lineage>
</organism>
<dbReference type="InterPro" id="IPR015425">
    <property type="entry name" value="FH2_Formin"/>
</dbReference>
<dbReference type="Pfam" id="PF02181">
    <property type="entry name" value="FH2"/>
    <property type="match status" value="1"/>
</dbReference>
<dbReference type="PANTHER" id="PTHR48125">
    <property type="entry name" value="LP07818P1"/>
    <property type="match status" value="1"/>
</dbReference>
<evidence type="ECO:0000259" key="6">
    <source>
        <dbReference type="PROSITE" id="PS51444"/>
    </source>
</evidence>
<dbReference type="EMBL" id="GIBP01000224">
    <property type="protein sequence ID" value="NDV29193.1"/>
    <property type="molecule type" value="Transcribed_RNA"/>
</dbReference>
<protein>
    <recommendedName>
        <fullName evidence="6">FH2 domain-containing protein</fullName>
    </recommendedName>
</protein>
<accession>A0A6B2KWM1</accession>
<reference evidence="7" key="1">
    <citation type="journal article" date="2020" name="J. Eukaryot. Microbiol.">
        <title>De novo Sequencing, Assembly and Annotation of the Transcriptome for the Free-Living Testate Amoeba Arcella intermedia.</title>
        <authorList>
            <person name="Ribeiro G.M."/>
            <person name="Porfirio-Sousa A.L."/>
            <person name="Maurer-Alcala X.X."/>
            <person name="Katz L.A."/>
            <person name="Lahr D.J.G."/>
        </authorList>
    </citation>
    <scope>NUCLEOTIDE SEQUENCE</scope>
</reference>
<feature type="region of interest" description="Disordered" evidence="5">
    <location>
        <begin position="1043"/>
        <end position="1081"/>
    </location>
</feature>
<evidence type="ECO:0000256" key="2">
    <source>
        <dbReference type="ARBA" id="ARBA00023054"/>
    </source>
</evidence>
<keyword evidence="3" id="KW-0009">Actin-binding</keyword>
<keyword evidence="2 4" id="KW-0175">Coiled coil</keyword>
<feature type="compositionally biased region" description="Pro residues" evidence="5">
    <location>
        <begin position="396"/>
        <end position="535"/>
    </location>
</feature>
<dbReference type="AlphaFoldDB" id="A0A6B2KWM1"/>
<evidence type="ECO:0000256" key="1">
    <source>
        <dbReference type="ARBA" id="ARBA00008214"/>
    </source>
</evidence>
<evidence type="ECO:0000256" key="4">
    <source>
        <dbReference type="SAM" id="Coils"/>
    </source>
</evidence>
<sequence length="1081" mass="119558">MMRDMMDKYKAKYKNKKKVETALNESIEELKKEKEEMALMVAELKQIESKLTEENTVLSKTDVATLNKEVDDLRQSLLKVTQTNQNLEKELKALVTQTAESEKLINELKSTESGQLLIENQNLKKQLQEIQSTLETKNTDLQNQVETLTTKLQVSEKKLSQMTESKTTKAESTNMLAIALSKAQTEISQIGTVVDINQLTSALKNTVPSIEKARRASYEVEYATKTRSKEGLVQPWDQIAKEIMESVKQIQELLSKDNRSISKAGEDFRLIAITLQENQDLAKALGPLENPLKNILSMLEIDGKAESLFKSLAKLVGDGAKVSSKSPNEIAKFYSDTLESLYEKNGITTWKPTEIVIRKYGFDTDDFQGFLSFKEFVDNLIDTKPELNKPIVVAGGPPPPPTAPGAPPPPPGGRGPPPPPAAPGAPPPPPGPRGPPPPPAAPGAPPPPPGGRGPPPPPAAPGAPPPPPGPRGPPPPPAAPGAPPPPPAPRGPPPPPAAPGAPPPPAAPGAPPPPPGSRGPPPPPGARGPPPPPGAPGGARGPAPVKKNYLQLWQLIPGLTPKEVTGTVWTELSLVPEKKKLKVEQLLDTFEIVQTVKKEKKEVAEAKPSLLAPDRFQNMAIFMKSNGFLTKERDLPALVYTLNSGILKSPITIDVIEKISPIFVPNEKNKEKLNEEREKCINWTGPVEDPATDFIYTVWKECPEVQVMIPLIIWIEEYTTAVIDGRLTLSKLNQAITMFKSFEFHNLLSYVLWMINELGKFSNKNLKGFKLNFLQKLNDARASKQKDLTVTHFLIEQLSKNRPDIIENIKHCKEVCDDIIKEITSLVILVPKATGKLFDIVNTLKKSTTRKEFVDEMTPFAETLKTQLKNINKSLVDIDKDILYFSGVVFDSNVYKDKPVVKDINSFWQALFKQGILEKVEVEEIIKREVERYVFFNEIRDVLKSFLDSEKYLIEKKLEQEKEERMRLRREAAEAAKQAKLAAKAAKPQVDPEDESPLALLRRNQEEEKQLAARKAQYLRARLLWKRLFLALKLSQQLGAKDLTKLGPAKEVPLISEPSSDPKTAEVVTPLPSTPQDPTVN</sequence>
<name>A0A6B2KWM1_9EUKA</name>
<evidence type="ECO:0000256" key="5">
    <source>
        <dbReference type="SAM" id="MobiDB-lite"/>
    </source>
</evidence>
<dbReference type="PROSITE" id="PS51444">
    <property type="entry name" value="FH2"/>
    <property type="match status" value="1"/>
</dbReference>
<dbReference type="InterPro" id="IPR042201">
    <property type="entry name" value="FH2_Formin_sf"/>
</dbReference>
<proteinExistence type="inferred from homology"/>
<feature type="region of interest" description="Disordered" evidence="5">
    <location>
        <begin position="390"/>
        <end position="543"/>
    </location>
</feature>
<evidence type="ECO:0000256" key="3">
    <source>
        <dbReference type="ARBA" id="ARBA00023203"/>
    </source>
</evidence>
<feature type="domain" description="FH2" evidence="6">
    <location>
        <begin position="538"/>
        <end position="938"/>
    </location>
</feature>
<evidence type="ECO:0000313" key="7">
    <source>
        <dbReference type="EMBL" id="NDV29193.1"/>
    </source>
</evidence>
<dbReference type="SUPFAM" id="SSF101447">
    <property type="entry name" value="Formin homology 2 domain (FH2 domain)"/>
    <property type="match status" value="1"/>
</dbReference>
<dbReference type="Gene3D" id="1.20.58.2220">
    <property type="entry name" value="Formin, FH2 domain"/>
    <property type="match status" value="1"/>
</dbReference>
<comment type="similarity">
    <text evidence="1">Belongs to the formin homology family. Diaphanous subfamily.</text>
</comment>
<dbReference type="PANTHER" id="PTHR48125:SF12">
    <property type="entry name" value="AT HOOK TRANSCRIPTION FACTOR FAMILY-RELATED"/>
    <property type="match status" value="1"/>
</dbReference>